<evidence type="ECO:0000313" key="2">
    <source>
        <dbReference type="EMBL" id="KAJ6232556.1"/>
    </source>
</evidence>
<proteinExistence type="predicted"/>
<feature type="compositionally biased region" description="Polar residues" evidence="1">
    <location>
        <begin position="128"/>
        <end position="138"/>
    </location>
</feature>
<protein>
    <submittedName>
        <fullName evidence="2">Uncharacterized protein</fullName>
    </submittedName>
</protein>
<feature type="region of interest" description="Disordered" evidence="1">
    <location>
        <begin position="126"/>
        <end position="182"/>
    </location>
</feature>
<keyword evidence="3" id="KW-1185">Reference proteome</keyword>
<evidence type="ECO:0000256" key="1">
    <source>
        <dbReference type="SAM" id="MobiDB-lite"/>
    </source>
</evidence>
<dbReference type="EMBL" id="JAOAOG010000291">
    <property type="protein sequence ID" value="KAJ6232556.1"/>
    <property type="molecule type" value="Genomic_DNA"/>
</dbReference>
<gene>
    <name evidence="2" type="ORF">M0813_04773</name>
</gene>
<comment type="caution">
    <text evidence="2">The sequence shown here is derived from an EMBL/GenBank/DDBJ whole genome shotgun (WGS) entry which is preliminary data.</text>
</comment>
<feature type="compositionally biased region" description="Basic residues" evidence="1">
    <location>
        <begin position="154"/>
        <end position="167"/>
    </location>
</feature>
<name>A0ABQ8XIT3_9EUKA</name>
<evidence type="ECO:0000313" key="3">
    <source>
        <dbReference type="Proteomes" id="UP001150062"/>
    </source>
</evidence>
<dbReference type="Proteomes" id="UP001150062">
    <property type="component" value="Unassembled WGS sequence"/>
</dbReference>
<organism evidence="2 3">
    <name type="scientific">Anaeramoeba flamelloides</name>
    <dbReference type="NCBI Taxonomy" id="1746091"/>
    <lineage>
        <taxon>Eukaryota</taxon>
        <taxon>Metamonada</taxon>
        <taxon>Anaeramoebidae</taxon>
        <taxon>Anaeramoeba</taxon>
    </lineage>
</organism>
<reference evidence="2" key="1">
    <citation type="submission" date="2022-08" db="EMBL/GenBank/DDBJ databases">
        <title>Novel sulfate-reducing endosymbionts in the free-living metamonad Anaeramoeba.</title>
        <authorList>
            <person name="Jerlstrom-Hultqvist J."/>
            <person name="Cepicka I."/>
            <person name="Gallot-Lavallee L."/>
            <person name="Salas-Leiva D."/>
            <person name="Curtis B.A."/>
            <person name="Zahonova K."/>
            <person name="Pipaliya S."/>
            <person name="Dacks J."/>
            <person name="Roger A.J."/>
        </authorList>
    </citation>
    <scope>NUCLEOTIDE SEQUENCE</scope>
    <source>
        <strain evidence="2">Schooner1</strain>
    </source>
</reference>
<accession>A0ABQ8XIT3</accession>
<sequence length="595" mass="68649">MNIRQRKAERIMVSGYLRKKLSHGLQGTLTMDDFETKHLSAWSRLSKEEQGLLLKSLPMARSQRLELFRTQFSKYFIEKYSTDDPKKIVSVYFDSVLLLSLMVAYRQGSSGTRNCWGTFYRRKGLKNNPRTTDSSDSLRMSIPNGSDEKGSNVSKKKQQAGHIKKGNGKGCRNERSNKRKKNVLIKKNNKTQIQAKTKTKTKTKTNTLTLARTQRKAKTKRLNKQYNKENVLPYVNQFSNDFLRKWIHDTCNDDQTKKQSCSINNNARKRNYEDSNIVSKSSCQRQQEQNNHLCKNSNKIKIANNSRDFDVLNASYLSEESATNKTKIEDLNKFTQKPNNKSENINSNINFHNNNNIMKSNNRNIINYNNNNANYGINNCNFHDNYDNQISQVIGEPYSTSSHNMSKFVDFPTQNDDPLFSDFVLNSAKNDYLLFDTNRTFNNNNIHSGNNDFNLDSIDNLDDVDKIMIQDQEEICDQTLLSNHNNNQSHFSNFLNSSQPKTSLDECADSFQSFSYILDIDLSNKEKNEVKVDPFQLNTYSEIIERDGDVSNCINNDHVDDIDIVDDIGLNAISLNTLELDFQSLQNDQIENLFF</sequence>